<reference evidence="5" key="1">
    <citation type="submission" date="2016-10" db="EMBL/GenBank/DDBJ databases">
        <authorList>
            <person name="Varghese N."/>
            <person name="Submissions S."/>
        </authorList>
    </citation>
    <scope>NUCLEOTIDE SEQUENCE [LARGE SCALE GENOMIC DNA]</scope>
    <source>
        <strain evidence="5">CGMCC 1.10658</strain>
    </source>
</reference>
<gene>
    <name evidence="4" type="ORF">SAMN05216212_1641</name>
</gene>
<protein>
    <recommendedName>
        <fullName evidence="3">DUF2489 domain-containing protein</fullName>
    </recommendedName>
</protein>
<keyword evidence="2" id="KW-0472">Membrane</keyword>
<evidence type="ECO:0000313" key="5">
    <source>
        <dbReference type="Proteomes" id="UP000199305"/>
    </source>
</evidence>
<evidence type="ECO:0000256" key="2">
    <source>
        <dbReference type="SAM" id="Phobius"/>
    </source>
</evidence>
<dbReference type="InterPro" id="IPR019617">
    <property type="entry name" value="DUF2489"/>
</dbReference>
<dbReference type="RefSeq" id="WP_091511697.1">
    <property type="nucleotide sequence ID" value="NZ_FNFH01000003.1"/>
</dbReference>
<dbReference type="AlphaFoldDB" id="A0A1G8ZJX0"/>
<dbReference type="EMBL" id="FNFH01000003">
    <property type="protein sequence ID" value="SDK14894.1"/>
    <property type="molecule type" value="Genomic_DNA"/>
</dbReference>
<dbReference type="Pfam" id="PF10675">
    <property type="entry name" value="DUF2489"/>
    <property type="match status" value="1"/>
</dbReference>
<keyword evidence="5" id="KW-1185">Reference proteome</keyword>
<organism evidence="4 5">
    <name type="scientific">Microbulbifer yueqingensis</name>
    <dbReference type="NCBI Taxonomy" id="658219"/>
    <lineage>
        <taxon>Bacteria</taxon>
        <taxon>Pseudomonadati</taxon>
        <taxon>Pseudomonadota</taxon>
        <taxon>Gammaproteobacteria</taxon>
        <taxon>Cellvibrionales</taxon>
        <taxon>Microbulbiferaceae</taxon>
        <taxon>Microbulbifer</taxon>
    </lineage>
</organism>
<proteinExistence type="predicted"/>
<accession>A0A1G8ZJX0</accession>
<dbReference type="Proteomes" id="UP000199305">
    <property type="component" value="Unassembled WGS sequence"/>
</dbReference>
<feature type="domain" description="DUF2489" evidence="3">
    <location>
        <begin position="24"/>
        <end position="149"/>
    </location>
</feature>
<keyword evidence="2" id="KW-0812">Transmembrane</keyword>
<evidence type="ECO:0000256" key="1">
    <source>
        <dbReference type="SAM" id="Coils"/>
    </source>
</evidence>
<keyword evidence="2" id="KW-1133">Transmembrane helix</keyword>
<sequence length="154" mass="17658">MSVFPTWLLVVAALIVFALAAVAGWYLRRLQLATRAQKQQLEELERAAEDQRQRVNDSIQIIARTLLDEGVGLTEASIRIRVLLDALQVEAGVKEEFVAFYTVADKAAHIPILQEWKKLSPKERFRFEKEMAALETEYRDFALDAAQRILGRRF</sequence>
<evidence type="ECO:0000313" key="4">
    <source>
        <dbReference type="EMBL" id="SDK14894.1"/>
    </source>
</evidence>
<feature type="transmembrane region" description="Helical" evidence="2">
    <location>
        <begin position="6"/>
        <end position="27"/>
    </location>
</feature>
<feature type="coiled-coil region" evidence="1">
    <location>
        <begin position="27"/>
        <end position="61"/>
    </location>
</feature>
<evidence type="ECO:0000259" key="3">
    <source>
        <dbReference type="Pfam" id="PF10675"/>
    </source>
</evidence>
<name>A0A1G8ZJX0_9GAMM</name>
<dbReference type="OrthoDB" id="5740155at2"/>
<dbReference type="STRING" id="658219.SAMN05216212_1641"/>
<keyword evidence="1" id="KW-0175">Coiled coil</keyword>